<evidence type="ECO:0000256" key="1">
    <source>
        <dbReference type="ARBA" id="ARBA00006479"/>
    </source>
</evidence>
<dbReference type="InterPro" id="IPR000600">
    <property type="entry name" value="ROK"/>
</dbReference>
<dbReference type="PANTHER" id="PTHR18964:SF149">
    <property type="entry name" value="BIFUNCTIONAL UDP-N-ACETYLGLUCOSAMINE 2-EPIMERASE_N-ACETYLMANNOSAMINE KINASE"/>
    <property type="match status" value="1"/>
</dbReference>
<proteinExistence type="inferred from homology"/>
<sequence>MRIGIDLGGMSAKLGLVNEKNEIVGKLVIPTRLDVPAREMIHDMAEAVKKLAGEYGLQTEELEGIGIGSPGTVDQKTGSILYSNNFSWEDVPILSILKEYLGPIPMDIANDADAAALGEVCAGAAKGAKNAILLTLGTGVGGGVVLDGKIFRGGVTGGCELGHMAIVENGQLCTCGRRGCLEAYASASALLRMARKAAAEHPESVMNEMCGGDLEKMNGKIPFDAAAAGDAAGYQVVEEYENHLAFGIANLINIFRPEMVILGGGVAAQKENLTAPLQKKTECMCFGGRHGQIAPIVTSCLGNDAGIIGAANLIEI</sequence>
<protein>
    <submittedName>
        <fullName evidence="2">ROK family protein</fullName>
    </submittedName>
</protein>
<evidence type="ECO:0000313" key="2">
    <source>
        <dbReference type="EMBL" id="HIT40604.1"/>
    </source>
</evidence>
<dbReference type="AlphaFoldDB" id="A0A9D1GHZ9"/>
<dbReference type="PANTHER" id="PTHR18964">
    <property type="entry name" value="ROK (REPRESSOR, ORF, KINASE) FAMILY"/>
    <property type="match status" value="1"/>
</dbReference>
<dbReference type="Proteomes" id="UP000886860">
    <property type="component" value="Unassembled WGS sequence"/>
</dbReference>
<organism evidence="2 3">
    <name type="scientific">Candidatus Caccovicinus merdipullorum</name>
    <dbReference type="NCBI Taxonomy" id="2840724"/>
    <lineage>
        <taxon>Bacteria</taxon>
        <taxon>Bacillati</taxon>
        <taxon>Bacillota</taxon>
        <taxon>Clostridia</taxon>
        <taxon>Eubacteriales</taxon>
        <taxon>Candidatus Caccovicinus</taxon>
    </lineage>
</organism>
<name>A0A9D1GHZ9_9FIRM</name>
<dbReference type="Pfam" id="PF00480">
    <property type="entry name" value="ROK"/>
    <property type="match status" value="1"/>
</dbReference>
<comment type="caution">
    <text evidence="2">The sequence shown here is derived from an EMBL/GenBank/DDBJ whole genome shotgun (WGS) entry which is preliminary data.</text>
</comment>
<comment type="similarity">
    <text evidence="1">Belongs to the ROK (NagC/XylR) family.</text>
</comment>
<dbReference type="SUPFAM" id="SSF53067">
    <property type="entry name" value="Actin-like ATPase domain"/>
    <property type="match status" value="1"/>
</dbReference>
<accession>A0A9D1GHZ9</accession>
<reference evidence="2" key="1">
    <citation type="submission" date="2020-10" db="EMBL/GenBank/DDBJ databases">
        <authorList>
            <person name="Gilroy R."/>
        </authorList>
    </citation>
    <scope>NUCLEOTIDE SEQUENCE</scope>
    <source>
        <strain evidence="2">CHK123-3438</strain>
    </source>
</reference>
<dbReference type="InterPro" id="IPR043129">
    <property type="entry name" value="ATPase_NBD"/>
</dbReference>
<dbReference type="Gene3D" id="3.30.420.40">
    <property type="match status" value="2"/>
</dbReference>
<evidence type="ECO:0000313" key="3">
    <source>
        <dbReference type="Proteomes" id="UP000886860"/>
    </source>
</evidence>
<dbReference type="EMBL" id="DVKS01000013">
    <property type="protein sequence ID" value="HIT40604.1"/>
    <property type="molecule type" value="Genomic_DNA"/>
</dbReference>
<gene>
    <name evidence="2" type="ORF">IAB60_00640</name>
</gene>
<reference evidence="2" key="2">
    <citation type="journal article" date="2021" name="PeerJ">
        <title>Extensive microbial diversity within the chicken gut microbiome revealed by metagenomics and culture.</title>
        <authorList>
            <person name="Gilroy R."/>
            <person name="Ravi A."/>
            <person name="Getino M."/>
            <person name="Pursley I."/>
            <person name="Horton D.L."/>
            <person name="Alikhan N.F."/>
            <person name="Baker D."/>
            <person name="Gharbi K."/>
            <person name="Hall N."/>
            <person name="Watson M."/>
            <person name="Adriaenssens E.M."/>
            <person name="Foster-Nyarko E."/>
            <person name="Jarju S."/>
            <person name="Secka A."/>
            <person name="Antonio M."/>
            <person name="Oren A."/>
            <person name="Chaudhuri R.R."/>
            <person name="La Ragione R."/>
            <person name="Hildebrand F."/>
            <person name="Pallen M.J."/>
        </authorList>
    </citation>
    <scope>NUCLEOTIDE SEQUENCE</scope>
    <source>
        <strain evidence="2">CHK123-3438</strain>
    </source>
</reference>